<feature type="domain" description="Nitroreductase" evidence="7">
    <location>
        <begin position="8"/>
        <end position="183"/>
    </location>
</feature>
<sequence>MDLIQDLNWRYATKSYSNQRISNEKLDFILEAINLSASSVGLQPYRIFAIDNAELKSTLGANSFNKQIAQSSHLLVFAAYNKVTTQHVRDLVELTAEKQGVTEESLDGLFTAANTYFTSRSDEDNKLWAERQTYIALGTALIAAANAKVDATPMEGFDAQLFDELLGLNEKDLHSIVILSLGYRDNVNDYLAHLPKVRIPIDEMVTKIG</sequence>
<organism evidence="8 9">
    <name type="scientific">Sinomicrobium oceani</name>
    <dbReference type="NCBI Taxonomy" id="1150368"/>
    <lineage>
        <taxon>Bacteria</taxon>
        <taxon>Pseudomonadati</taxon>
        <taxon>Bacteroidota</taxon>
        <taxon>Flavobacteriia</taxon>
        <taxon>Flavobacteriales</taxon>
        <taxon>Flavobacteriaceae</taxon>
        <taxon>Sinomicrobium</taxon>
    </lineage>
</organism>
<dbReference type="Pfam" id="PF00881">
    <property type="entry name" value="Nitroreductase"/>
    <property type="match status" value="1"/>
</dbReference>
<keyword evidence="9" id="KW-1185">Reference proteome</keyword>
<dbReference type="CDD" id="cd02149">
    <property type="entry name" value="NfsB-like"/>
    <property type="match status" value="1"/>
</dbReference>
<dbReference type="PANTHER" id="PTHR43673:SF2">
    <property type="entry name" value="NITROREDUCTASE"/>
    <property type="match status" value="1"/>
</dbReference>
<dbReference type="EMBL" id="FPJE01000011">
    <property type="protein sequence ID" value="SFW55349.1"/>
    <property type="molecule type" value="Genomic_DNA"/>
</dbReference>
<evidence type="ECO:0000256" key="2">
    <source>
        <dbReference type="ARBA" id="ARBA00007118"/>
    </source>
</evidence>
<evidence type="ECO:0000256" key="3">
    <source>
        <dbReference type="ARBA" id="ARBA00022630"/>
    </source>
</evidence>
<dbReference type="AlphaFoldDB" id="A0A1K1Q6K3"/>
<evidence type="ECO:0000256" key="6">
    <source>
        <dbReference type="ARBA" id="ARBA00023002"/>
    </source>
</evidence>
<dbReference type="OrthoDB" id="9809288at2"/>
<comment type="cofactor">
    <cofactor evidence="1">
        <name>FMN</name>
        <dbReference type="ChEBI" id="CHEBI:58210"/>
    </cofactor>
</comment>
<evidence type="ECO:0000256" key="4">
    <source>
        <dbReference type="ARBA" id="ARBA00022643"/>
    </source>
</evidence>
<dbReference type="Proteomes" id="UP000182248">
    <property type="component" value="Unassembled WGS sequence"/>
</dbReference>
<evidence type="ECO:0000256" key="1">
    <source>
        <dbReference type="ARBA" id="ARBA00001917"/>
    </source>
</evidence>
<keyword evidence="4" id="KW-0288">FMN</keyword>
<dbReference type="STRING" id="1150368.SAMN02927921_02307"/>
<dbReference type="GO" id="GO:0016491">
    <property type="term" value="F:oxidoreductase activity"/>
    <property type="evidence" value="ECO:0007669"/>
    <property type="project" value="UniProtKB-KW"/>
</dbReference>
<reference evidence="8 9" key="1">
    <citation type="submission" date="2016-11" db="EMBL/GenBank/DDBJ databases">
        <authorList>
            <person name="Jaros S."/>
            <person name="Januszkiewicz K."/>
            <person name="Wedrychowicz H."/>
        </authorList>
    </citation>
    <scope>NUCLEOTIDE SEQUENCE [LARGE SCALE GENOMIC DNA]</scope>
    <source>
        <strain evidence="8 9">CGMCC 1.12145</strain>
    </source>
</reference>
<gene>
    <name evidence="8" type="ORF">SAMN02927921_02307</name>
</gene>
<dbReference type="Gene3D" id="3.40.109.10">
    <property type="entry name" value="NADH Oxidase"/>
    <property type="match status" value="1"/>
</dbReference>
<keyword evidence="5" id="KW-0521">NADP</keyword>
<evidence type="ECO:0000313" key="9">
    <source>
        <dbReference type="Proteomes" id="UP000182248"/>
    </source>
</evidence>
<dbReference type="InterPro" id="IPR000415">
    <property type="entry name" value="Nitroreductase-like"/>
</dbReference>
<evidence type="ECO:0000256" key="5">
    <source>
        <dbReference type="ARBA" id="ARBA00022857"/>
    </source>
</evidence>
<dbReference type="SUPFAM" id="SSF55469">
    <property type="entry name" value="FMN-dependent nitroreductase-like"/>
    <property type="match status" value="1"/>
</dbReference>
<dbReference type="InterPro" id="IPR033878">
    <property type="entry name" value="NfsB-like"/>
</dbReference>
<dbReference type="RefSeq" id="WP_072317513.1">
    <property type="nucleotide sequence ID" value="NZ_FPJE01000011.1"/>
</dbReference>
<accession>A0A1K1Q6K3</accession>
<comment type="similarity">
    <text evidence="2">Belongs to the nitroreductase family.</text>
</comment>
<evidence type="ECO:0000313" key="8">
    <source>
        <dbReference type="EMBL" id="SFW55349.1"/>
    </source>
</evidence>
<dbReference type="InterPro" id="IPR029479">
    <property type="entry name" value="Nitroreductase"/>
</dbReference>
<name>A0A1K1Q6K3_9FLAO</name>
<proteinExistence type="inferred from homology"/>
<evidence type="ECO:0000259" key="7">
    <source>
        <dbReference type="Pfam" id="PF00881"/>
    </source>
</evidence>
<keyword evidence="3" id="KW-0285">Flavoprotein</keyword>
<dbReference type="PANTHER" id="PTHR43673">
    <property type="entry name" value="NAD(P)H NITROREDUCTASE YDGI-RELATED"/>
    <property type="match status" value="1"/>
</dbReference>
<keyword evidence="6" id="KW-0560">Oxidoreductase</keyword>
<protein>
    <submittedName>
        <fullName evidence="8">Nitroreductase</fullName>
    </submittedName>
</protein>